<evidence type="ECO:0000313" key="1">
    <source>
        <dbReference type="EMBL" id="GBR76271.1"/>
    </source>
</evidence>
<dbReference type="EMBL" id="BGZO01000020">
    <property type="protein sequence ID" value="GBR76271.1"/>
    <property type="molecule type" value="Genomic_DNA"/>
</dbReference>
<dbReference type="AlphaFoldDB" id="A0A388TGN4"/>
<reference evidence="1 2" key="1">
    <citation type="journal article" date="2019" name="ISME J.">
        <title>Genome analyses of uncultured TG2/ZB3 bacteria in 'Margulisbacteria' specifically attached to ectosymbiotic spirochetes of protists in the termite gut.</title>
        <authorList>
            <person name="Utami Y.D."/>
            <person name="Kuwahara H."/>
            <person name="Igai K."/>
            <person name="Murakami T."/>
            <person name="Sugaya K."/>
            <person name="Morikawa T."/>
            <person name="Nagura Y."/>
            <person name="Yuki M."/>
            <person name="Deevong P."/>
            <person name="Inoue T."/>
            <person name="Kihara K."/>
            <person name="Lo N."/>
            <person name="Yamada A."/>
            <person name="Ohkuma M."/>
            <person name="Hongoh Y."/>
        </authorList>
    </citation>
    <scope>NUCLEOTIDE SEQUENCE [LARGE SCALE GENOMIC DNA]</scope>
    <source>
        <strain evidence="1">NkOx7-02</strain>
    </source>
</reference>
<proteinExistence type="predicted"/>
<gene>
    <name evidence="1" type="ORF">NO2_0844</name>
</gene>
<evidence type="ECO:0008006" key="3">
    <source>
        <dbReference type="Google" id="ProtNLM"/>
    </source>
</evidence>
<comment type="caution">
    <text evidence="1">The sequence shown here is derived from an EMBL/GenBank/DDBJ whole genome shotgun (WGS) entry which is preliminary data.</text>
</comment>
<sequence length="364" mass="37774">MSNKKILIVTLGLLSALVLSGCGKLPSKGSGTSSYSPPEAPVAIEFDATNANAADLNGVLAGNEGNGQVRIKQGELLVSEDVQVAIPSNKTLLVGNGATLIVSANTELEIYGNLVIEPGAELYDDDRAGGEQWQKNDTAALIFQAGAKGYRWQGDNPYLFLGGAGDSPQVIQLNSGSLAMKKDTYELRGNAAVVGDFIVADNLNLTVVENATATVESPATLTIQSNANIALEGNIIVKSGATLKDVHQAGGTIWNSGNGSGALTFEYGGQGYLNNVLYVSKDSESSVVQIQNGGSFTLGKDYYDISGYIKVTSGTHAIGELRGTNGAKLELGSGASLTTTVGSITSFESNKTYVYSNGAWSQQG</sequence>
<protein>
    <recommendedName>
        <fullName evidence="3">Lipoprotein</fullName>
    </recommendedName>
</protein>
<organism evidence="1 2">
    <name type="scientific">Candidatus Termititenax persephonae</name>
    <dbReference type="NCBI Taxonomy" id="2218525"/>
    <lineage>
        <taxon>Bacteria</taxon>
        <taxon>Bacillati</taxon>
        <taxon>Candidatus Margulisiibacteriota</taxon>
        <taxon>Candidatus Termititenacia</taxon>
        <taxon>Candidatus Termititenacales</taxon>
        <taxon>Candidatus Termititenacaceae</taxon>
        <taxon>Candidatus Termititenax</taxon>
    </lineage>
</organism>
<dbReference type="SUPFAM" id="SSF51126">
    <property type="entry name" value="Pectin lyase-like"/>
    <property type="match status" value="1"/>
</dbReference>
<accession>A0A388TGN4</accession>
<keyword evidence="2" id="KW-1185">Reference proteome</keyword>
<name>A0A388TGN4_9BACT</name>
<dbReference type="PROSITE" id="PS51257">
    <property type="entry name" value="PROKAR_LIPOPROTEIN"/>
    <property type="match status" value="1"/>
</dbReference>
<evidence type="ECO:0000313" key="2">
    <source>
        <dbReference type="Proteomes" id="UP000275925"/>
    </source>
</evidence>
<dbReference type="InterPro" id="IPR011050">
    <property type="entry name" value="Pectin_lyase_fold/virulence"/>
</dbReference>
<dbReference type="Proteomes" id="UP000275925">
    <property type="component" value="Unassembled WGS sequence"/>
</dbReference>